<evidence type="ECO:0000313" key="5">
    <source>
        <dbReference type="Proteomes" id="UP000323505"/>
    </source>
</evidence>
<evidence type="ECO:0000256" key="2">
    <source>
        <dbReference type="SAM" id="SignalP"/>
    </source>
</evidence>
<name>A0A5D3FKN9_9ACTN</name>
<comment type="caution">
    <text evidence="4">The sequence shown here is derived from an EMBL/GenBank/DDBJ whole genome shotgun (WGS) entry which is preliminary data.</text>
</comment>
<evidence type="ECO:0000256" key="1">
    <source>
        <dbReference type="SAM" id="MobiDB-lite"/>
    </source>
</evidence>
<dbReference type="SUPFAM" id="SSF54001">
    <property type="entry name" value="Cysteine proteinases"/>
    <property type="match status" value="1"/>
</dbReference>
<dbReference type="PROSITE" id="PS50911">
    <property type="entry name" value="CHAP"/>
    <property type="match status" value="1"/>
</dbReference>
<dbReference type="Pfam" id="PF05257">
    <property type="entry name" value="CHAP"/>
    <property type="match status" value="1"/>
</dbReference>
<organism evidence="4 5">
    <name type="scientific">Actinomadura decatromicini</name>
    <dbReference type="NCBI Taxonomy" id="2604572"/>
    <lineage>
        <taxon>Bacteria</taxon>
        <taxon>Bacillati</taxon>
        <taxon>Actinomycetota</taxon>
        <taxon>Actinomycetes</taxon>
        <taxon>Streptosporangiales</taxon>
        <taxon>Thermomonosporaceae</taxon>
        <taxon>Actinomadura</taxon>
    </lineage>
</organism>
<keyword evidence="2" id="KW-0732">Signal</keyword>
<keyword evidence="5" id="KW-1185">Reference proteome</keyword>
<reference evidence="4 5" key="1">
    <citation type="submission" date="2019-08" db="EMBL/GenBank/DDBJ databases">
        <title>Actinomadura sp. nov. CYP1-5 isolated from mountain soil.</title>
        <authorList>
            <person name="Songsumanus A."/>
            <person name="Kuncharoen N."/>
            <person name="Kudo T."/>
            <person name="Yuki M."/>
            <person name="Igarashi Y."/>
            <person name="Tanasupawat S."/>
        </authorList>
    </citation>
    <scope>NUCLEOTIDE SEQUENCE [LARGE SCALE GENOMIC DNA]</scope>
    <source>
        <strain evidence="4 5">CYP1-5</strain>
    </source>
</reference>
<dbReference type="InterPro" id="IPR007921">
    <property type="entry name" value="CHAP_dom"/>
</dbReference>
<dbReference type="InterPro" id="IPR038765">
    <property type="entry name" value="Papain-like_cys_pep_sf"/>
</dbReference>
<feature type="compositionally biased region" description="Low complexity" evidence="1">
    <location>
        <begin position="30"/>
        <end position="42"/>
    </location>
</feature>
<proteinExistence type="predicted"/>
<feature type="signal peptide" evidence="2">
    <location>
        <begin position="1"/>
        <end position="25"/>
    </location>
</feature>
<dbReference type="Gene3D" id="3.90.1720.10">
    <property type="entry name" value="endopeptidase domain like (from Nostoc punctiforme)"/>
    <property type="match status" value="1"/>
</dbReference>
<feature type="chain" id="PRO_5023069050" evidence="2">
    <location>
        <begin position="26"/>
        <end position="260"/>
    </location>
</feature>
<accession>A0A5D3FKN9</accession>
<feature type="region of interest" description="Disordered" evidence="1">
    <location>
        <begin position="30"/>
        <end position="99"/>
    </location>
</feature>
<sequence length="260" mass="27496">MTWRTTGGVIAGAAVLGAAAATAQASVLTSGDAAPASATAAAVSGRKDVRTASSETSRPSSRATKKERSKTQPEASSSNRPRLDEPEPQASEKTPEPERPTAAEAIALARSQVGVAEDAGGETKFQKWYMGTSRAQETLARDGGSLDGYGDANWCDMFISWVGERLGFTAGMGSDAWTVAHARWFQQNGRWGTTPRPGAIVFYAWSGGKDSSDIRHVGMVIKKVDDTTIEAVEGNTGNAVRVKTRSADDIVGYGYPDYRS</sequence>
<dbReference type="AlphaFoldDB" id="A0A5D3FKN9"/>
<dbReference type="EMBL" id="VSRQ01000004">
    <property type="protein sequence ID" value="TYK48466.1"/>
    <property type="molecule type" value="Genomic_DNA"/>
</dbReference>
<evidence type="ECO:0000259" key="3">
    <source>
        <dbReference type="PROSITE" id="PS50911"/>
    </source>
</evidence>
<gene>
    <name evidence="4" type="ORF">FXF68_20110</name>
</gene>
<protein>
    <submittedName>
        <fullName evidence="4">CHAP domain-containing protein</fullName>
    </submittedName>
</protein>
<feature type="compositionally biased region" description="Polar residues" evidence="1">
    <location>
        <begin position="51"/>
        <end position="62"/>
    </location>
</feature>
<feature type="domain" description="Peptidase C51" evidence="3">
    <location>
        <begin position="130"/>
        <end position="260"/>
    </location>
</feature>
<evidence type="ECO:0000313" key="4">
    <source>
        <dbReference type="EMBL" id="TYK48466.1"/>
    </source>
</evidence>
<dbReference type="Proteomes" id="UP000323505">
    <property type="component" value="Unassembled WGS sequence"/>
</dbReference>